<dbReference type="InterPro" id="IPR001296">
    <property type="entry name" value="Glyco_trans_1"/>
</dbReference>
<name>A0ABU8LIQ0_9MICO</name>
<gene>
    <name evidence="6" type="ORF">WDU93_03385</name>
</gene>
<dbReference type="Pfam" id="PF00534">
    <property type="entry name" value="Glycos_transf_1"/>
    <property type="match status" value="1"/>
</dbReference>
<evidence type="ECO:0000256" key="1">
    <source>
        <dbReference type="ARBA" id="ARBA00021292"/>
    </source>
</evidence>
<dbReference type="Proteomes" id="UP001366085">
    <property type="component" value="Unassembled WGS sequence"/>
</dbReference>
<dbReference type="GO" id="GO:0016757">
    <property type="term" value="F:glycosyltransferase activity"/>
    <property type="evidence" value="ECO:0007669"/>
    <property type="project" value="UniProtKB-KW"/>
</dbReference>
<dbReference type="PANTHER" id="PTHR45947">
    <property type="entry name" value="SULFOQUINOVOSYL TRANSFERASE SQD2"/>
    <property type="match status" value="1"/>
</dbReference>
<evidence type="ECO:0000256" key="3">
    <source>
        <dbReference type="ARBA" id="ARBA00022679"/>
    </source>
</evidence>
<keyword evidence="7" id="KW-1185">Reference proteome</keyword>
<dbReference type="PANTHER" id="PTHR45947:SF3">
    <property type="entry name" value="SULFOQUINOVOSYL TRANSFERASE SQD2"/>
    <property type="match status" value="1"/>
</dbReference>
<keyword evidence="3 6" id="KW-0808">Transferase</keyword>
<dbReference type="SUPFAM" id="SSF53756">
    <property type="entry name" value="UDP-Glycosyltransferase/glycogen phosphorylase"/>
    <property type="match status" value="1"/>
</dbReference>
<evidence type="ECO:0000259" key="5">
    <source>
        <dbReference type="Pfam" id="PF13439"/>
    </source>
</evidence>
<sequence length="373" mass="40270">MTSSFAPHFGGVEEHVAQVARELQARGNIVEVWTVDRGLRPTDRFVGAEGVPIPVRYLKTPLPARTPAAVVRFALRGPVAWASWLRAARRLRPQILHVHCFGPNGVYAERLARTTGVPLIVTSHGETLGDDNGVYGRSALLRSSLRRALALASSATAPSNVVLDDLRRNYGLEGGEAIPNGVDLTVSATKRPGQGRPYLFAVGRWGAQKGFDLLIRAFTAANVPELDLVIGGDGPLRADLERQIALADLGSRVRMPGRLSPQEVASWMVGAAAVVVPSRQESFGIVALEAWRAGAPLIMTSRGGASEFVRDQEDGLLVDPMDHAALRAALERVAADAALRDRLGRNGRARVTEFTWSRVVDAYEHLYVTAMGE</sequence>
<dbReference type="InterPro" id="IPR028098">
    <property type="entry name" value="Glyco_trans_4-like_N"/>
</dbReference>
<organism evidence="6 7">
    <name type="scientific">Microbacterium istanbulense</name>
    <dbReference type="NCBI Taxonomy" id="3122049"/>
    <lineage>
        <taxon>Bacteria</taxon>
        <taxon>Bacillati</taxon>
        <taxon>Actinomycetota</taxon>
        <taxon>Actinomycetes</taxon>
        <taxon>Micrococcales</taxon>
        <taxon>Microbacteriaceae</taxon>
        <taxon>Microbacterium</taxon>
    </lineage>
</organism>
<dbReference type="RefSeq" id="WP_337317467.1">
    <property type="nucleotide sequence ID" value="NZ_JBBDGN010000002.1"/>
</dbReference>
<accession>A0ABU8LIQ0</accession>
<dbReference type="Pfam" id="PF13439">
    <property type="entry name" value="Glyco_transf_4"/>
    <property type="match status" value="1"/>
</dbReference>
<dbReference type="EMBL" id="JBBDGN010000002">
    <property type="protein sequence ID" value="MEJ1090724.1"/>
    <property type="molecule type" value="Genomic_DNA"/>
</dbReference>
<comment type="caution">
    <text evidence="6">The sequence shown here is derived from an EMBL/GenBank/DDBJ whole genome shotgun (WGS) entry which is preliminary data.</text>
</comment>
<evidence type="ECO:0000259" key="4">
    <source>
        <dbReference type="Pfam" id="PF00534"/>
    </source>
</evidence>
<evidence type="ECO:0000313" key="6">
    <source>
        <dbReference type="EMBL" id="MEJ1090724.1"/>
    </source>
</evidence>
<evidence type="ECO:0000256" key="2">
    <source>
        <dbReference type="ARBA" id="ARBA00022676"/>
    </source>
</evidence>
<proteinExistence type="predicted"/>
<dbReference type="InterPro" id="IPR050194">
    <property type="entry name" value="Glycosyltransferase_grp1"/>
</dbReference>
<dbReference type="CDD" id="cd03801">
    <property type="entry name" value="GT4_PimA-like"/>
    <property type="match status" value="1"/>
</dbReference>
<reference evidence="6 7" key="1">
    <citation type="submission" date="2024-02" db="EMBL/GenBank/DDBJ databases">
        <authorList>
            <person name="Saticioglu I.B."/>
        </authorList>
    </citation>
    <scope>NUCLEOTIDE SEQUENCE [LARGE SCALE GENOMIC DNA]</scope>
    <source>
        <strain evidence="6 7">Mu-43</strain>
    </source>
</reference>
<evidence type="ECO:0000313" key="7">
    <source>
        <dbReference type="Proteomes" id="UP001366085"/>
    </source>
</evidence>
<protein>
    <recommendedName>
        <fullName evidence="1">D-inositol 3-phosphate glycosyltransferase</fullName>
    </recommendedName>
</protein>
<feature type="domain" description="Glycosyltransferase subfamily 4-like N-terminal" evidence="5">
    <location>
        <begin position="9"/>
        <end position="185"/>
    </location>
</feature>
<dbReference type="Gene3D" id="3.40.50.2000">
    <property type="entry name" value="Glycogen Phosphorylase B"/>
    <property type="match status" value="2"/>
</dbReference>
<feature type="domain" description="Glycosyl transferase family 1" evidence="4">
    <location>
        <begin position="194"/>
        <end position="349"/>
    </location>
</feature>
<keyword evidence="2 6" id="KW-0328">Glycosyltransferase</keyword>